<dbReference type="GO" id="GO:0020037">
    <property type="term" value="F:heme binding"/>
    <property type="evidence" value="ECO:0007669"/>
    <property type="project" value="InterPro"/>
</dbReference>
<evidence type="ECO:0000256" key="5">
    <source>
        <dbReference type="ARBA" id="ARBA00023002"/>
    </source>
</evidence>
<comment type="cofactor">
    <cofactor evidence="1 8">
        <name>heme</name>
        <dbReference type="ChEBI" id="CHEBI:30413"/>
    </cofactor>
</comment>
<evidence type="ECO:0000256" key="8">
    <source>
        <dbReference type="PIRSR" id="PIRSR602401-1"/>
    </source>
</evidence>
<dbReference type="GO" id="GO:0016705">
    <property type="term" value="F:oxidoreductase activity, acting on paired donors, with incorporation or reduction of molecular oxygen"/>
    <property type="evidence" value="ECO:0007669"/>
    <property type="project" value="InterPro"/>
</dbReference>
<dbReference type="EMBL" id="OX459120">
    <property type="protein sequence ID" value="CAI9098475.1"/>
    <property type="molecule type" value="Genomic_DNA"/>
</dbReference>
<keyword evidence="10" id="KW-1133">Transmembrane helix</keyword>
<evidence type="ECO:0000256" key="7">
    <source>
        <dbReference type="ARBA" id="ARBA00023033"/>
    </source>
</evidence>
<accession>A0AAV1CU06</accession>
<dbReference type="PRINTS" id="PR00463">
    <property type="entry name" value="EP450I"/>
</dbReference>
<protein>
    <submittedName>
        <fullName evidence="11">OLC1v1035126C1</fullName>
    </submittedName>
</protein>
<keyword evidence="12" id="KW-1185">Reference proteome</keyword>
<dbReference type="PRINTS" id="PR00385">
    <property type="entry name" value="P450"/>
</dbReference>
<dbReference type="PROSITE" id="PS00086">
    <property type="entry name" value="CYTOCHROME_P450"/>
    <property type="match status" value="1"/>
</dbReference>
<dbReference type="InterPro" id="IPR001128">
    <property type="entry name" value="Cyt_P450"/>
</dbReference>
<dbReference type="SUPFAM" id="SSF48264">
    <property type="entry name" value="Cytochrome P450"/>
    <property type="match status" value="1"/>
</dbReference>
<evidence type="ECO:0000256" key="10">
    <source>
        <dbReference type="SAM" id="Phobius"/>
    </source>
</evidence>
<dbReference type="CDD" id="cd11072">
    <property type="entry name" value="CYP71-like"/>
    <property type="match status" value="1"/>
</dbReference>
<dbReference type="FunFam" id="1.10.630.10:FF:000011">
    <property type="entry name" value="Cytochrome P450 83B1"/>
    <property type="match status" value="1"/>
</dbReference>
<evidence type="ECO:0000256" key="2">
    <source>
        <dbReference type="ARBA" id="ARBA00010617"/>
    </source>
</evidence>
<keyword evidence="3 8" id="KW-0349">Heme</keyword>
<dbReference type="AlphaFoldDB" id="A0AAV1CU06"/>
<keyword evidence="6 8" id="KW-0408">Iron</keyword>
<keyword evidence="10" id="KW-0472">Membrane</keyword>
<dbReference type="PANTHER" id="PTHR47955:SF15">
    <property type="entry name" value="CYTOCHROME P450 71A2-LIKE"/>
    <property type="match status" value="1"/>
</dbReference>
<evidence type="ECO:0000256" key="4">
    <source>
        <dbReference type="ARBA" id="ARBA00022723"/>
    </source>
</evidence>
<dbReference type="InterPro" id="IPR017972">
    <property type="entry name" value="Cyt_P450_CS"/>
</dbReference>
<comment type="similarity">
    <text evidence="2 9">Belongs to the cytochrome P450 family.</text>
</comment>
<evidence type="ECO:0000256" key="1">
    <source>
        <dbReference type="ARBA" id="ARBA00001971"/>
    </source>
</evidence>
<feature type="transmembrane region" description="Helical" evidence="10">
    <location>
        <begin position="7"/>
        <end position="25"/>
    </location>
</feature>
<evidence type="ECO:0000256" key="9">
    <source>
        <dbReference type="RuleBase" id="RU000461"/>
    </source>
</evidence>
<keyword evidence="5 9" id="KW-0560">Oxidoreductase</keyword>
<feature type="binding site" description="axial binding residue" evidence="8">
    <location>
        <position position="451"/>
    </location>
    <ligand>
        <name>heme</name>
        <dbReference type="ChEBI" id="CHEBI:30413"/>
    </ligand>
    <ligandPart>
        <name>Fe</name>
        <dbReference type="ChEBI" id="CHEBI:18248"/>
    </ligandPart>
</feature>
<keyword evidence="4 8" id="KW-0479">Metal-binding</keyword>
<keyword evidence="7 9" id="KW-0503">Monooxygenase</keyword>
<dbReference type="GO" id="GO:0004497">
    <property type="term" value="F:monooxygenase activity"/>
    <property type="evidence" value="ECO:0007669"/>
    <property type="project" value="UniProtKB-KW"/>
</dbReference>
<dbReference type="Proteomes" id="UP001161247">
    <property type="component" value="Chromosome 3"/>
</dbReference>
<organism evidence="11 12">
    <name type="scientific">Oldenlandia corymbosa var. corymbosa</name>
    <dbReference type="NCBI Taxonomy" id="529605"/>
    <lineage>
        <taxon>Eukaryota</taxon>
        <taxon>Viridiplantae</taxon>
        <taxon>Streptophyta</taxon>
        <taxon>Embryophyta</taxon>
        <taxon>Tracheophyta</taxon>
        <taxon>Spermatophyta</taxon>
        <taxon>Magnoliopsida</taxon>
        <taxon>eudicotyledons</taxon>
        <taxon>Gunneridae</taxon>
        <taxon>Pentapetalae</taxon>
        <taxon>asterids</taxon>
        <taxon>lamiids</taxon>
        <taxon>Gentianales</taxon>
        <taxon>Rubiaceae</taxon>
        <taxon>Rubioideae</taxon>
        <taxon>Spermacoceae</taxon>
        <taxon>Hedyotis-Oldenlandia complex</taxon>
        <taxon>Oldenlandia</taxon>
    </lineage>
</organism>
<reference evidence="11" key="1">
    <citation type="submission" date="2023-03" db="EMBL/GenBank/DDBJ databases">
        <authorList>
            <person name="Julca I."/>
        </authorList>
    </citation>
    <scope>NUCLEOTIDE SEQUENCE</scope>
</reference>
<evidence type="ECO:0000256" key="3">
    <source>
        <dbReference type="ARBA" id="ARBA00022617"/>
    </source>
</evidence>
<keyword evidence="10" id="KW-0812">Transmembrane</keyword>
<gene>
    <name evidence="11" type="ORF">OLC1_LOCUS8673</name>
</gene>
<name>A0AAV1CU06_OLDCO</name>
<proteinExistence type="inferred from homology"/>
<evidence type="ECO:0000256" key="6">
    <source>
        <dbReference type="ARBA" id="ARBA00023004"/>
    </source>
</evidence>
<dbReference type="Pfam" id="PF00067">
    <property type="entry name" value="p450"/>
    <property type="match status" value="1"/>
</dbReference>
<evidence type="ECO:0000313" key="12">
    <source>
        <dbReference type="Proteomes" id="UP001161247"/>
    </source>
</evidence>
<dbReference type="PANTHER" id="PTHR47955">
    <property type="entry name" value="CYTOCHROME P450 FAMILY 71 PROTEIN"/>
    <property type="match status" value="1"/>
</dbReference>
<sequence>MGLNWEYPLLSPLFFLIFLITWFFFPSSSKHQDKLLPSPPKFPIIGNLLQLGSFPHRSLQSFSQKYGPHLMLLHFGSKPVVVASSAEAASEIMKTHDAILADRPKTIAQKLFYNSKDVAFTHYGEYWRQMRSICVLQLLSNQRVQSFRSVREEEIALMIEKIKQSCHDDPNDNSSSSKLINLSEMLATLTNDIVCRVALGRKFGDEESGKKAKIILKEFIQILGDFDIGFFIPWLSWINRLNGLNAKVDRIIKSIDTFIEGVIEEHENKATSCDQKRDSDFVDILLETQRENLTGFRIERDSVKALILDMFAGGTDTTLALLEWMMAELLKHPKILETLQTEVRNISRGKPDITEEDLDKMPYLKAVIKETLRLHPPVTLLVRQSIEHVKLLGYDIPAGTQVIVNIWAIQRDPNLWEYPEEFRPERFLNSKIDFRGFNFELIPFGAGRRGCPGINSAMATNELALAKLVHEFDFSLPTGITPEDLDMSEVNGIAVHKKVPLHAVVTLAR</sequence>
<dbReference type="GO" id="GO:0005506">
    <property type="term" value="F:iron ion binding"/>
    <property type="evidence" value="ECO:0007669"/>
    <property type="project" value="InterPro"/>
</dbReference>
<evidence type="ECO:0000313" key="11">
    <source>
        <dbReference type="EMBL" id="CAI9098475.1"/>
    </source>
</evidence>
<dbReference type="InterPro" id="IPR036396">
    <property type="entry name" value="Cyt_P450_sf"/>
</dbReference>
<dbReference type="InterPro" id="IPR002401">
    <property type="entry name" value="Cyt_P450_E_grp-I"/>
</dbReference>
<dbReference type="Gene3D" id="1.10.630.10">
    <property type="entry name" value="Cytochrome P450"/>
    <property type="match status" value="1"/>
</dbReference>